<dbReference type="PROSITE" id="PS00101">
    <property type="entry name" value="HEXAPEP_TRANSFERASES"/>
    <property type="match status" value="1"/>
</dbReference>
<evidence type="ECO:0000256" key="3">
    <source>
        <dbReference type="ARBA" id="ARBA00022556"/>
    </source>
</evidence>
<dbReference type="SUPFAM" id="SSF51161">
    <property type="entry name" value="Trimeric LpxA-like enzymes"/>
    <property type="match status" value="1"/>
</dbReference>
<dbReference type="Pfam" id="PF00132">
    <property type="entry name" value="Hexapep"/>
    <property type="match status" value="2"/>
</dbReference>
<dbReference type="Pfam" id="PF13720">
    <property type="entry name" value="Acetyltransf_11"/>
    <property type="match status" value="1"/>
</dbReference>
<keyword evidence="3 8" id="KW-0441">Lipid A biosynthesis</keyword>
<dbReference type="CDD" id="cd03351">
    <property type="entry name" value="LbH_UDP-GlcNAc_AT"/>
    <property type="match status" value="1"/>
</dbReference>
<comment type="subcellular location">
    <subcellularLocation>
        <location evidence="8">Cytoplasm</location>
    </subcellularLocation>
</comment>
<dbReference type="PANTHER" id="PTHR43480:SF1">
    <property type="entry name" value="ACYL-[ACYL-CARRIER-PROTEIN]--UDP-N-ACETYLGLUCOSAMINE O-ACYLTRANSFERASE, MITOCHONDRIAL-RELATED"/>
    <property type="match status" value="1"/>
</dbReference>
<sequence>MTNIHHTAIVEDGARIGNNVTIEPYAIVKKNVTLCDDVVVKSYAYIDGFTTIGRGTTIWPSAMIGNKPQDLKFKGEKTFVKIGEHCEIREFAMITSSTFEGTTVSIGNNCLIMPWAHIAHNCSVGNNVVFSTHVQLAGHVQVGDCVTIGSMVGVHQFVRIGSYAMVGAMSGIRRDIPPFTIGTGNPYALGGINKVGLQRRRVSFETRLALIKTFKRVFRSEESFQDSLEGVLEEFGEVPEVCHFVEFCRQPSKRGIERGVDCGMPLDGPIDKKEGAFVES</sequence>
<comment type="pathway">
    <text evidence="8">Glycolipid biosynthesis; lipid IV(A) biosynthesis; lipid IV(A) from (3R)-3-hydroxytetradecanoyl-[acyl-carrier-protein] and UDP-N-acetyl-alpha-D-glucosamine: step 1/6.</text>
</comment>
<dbReference type="GO" id="GO:0009245">
    <property type="term" value="P:lipid A biosynthetic process"/>
    <property type="evidence" value="ECO:0007669"/>
    <property type="project" value="UniProtKB-UniRule"/>
</dbReference>
<comment type="function">
    <text evidence="8">Involved in the biosynthesis of lipid A, a phosphorylated glycolipid that anchors the lipopolysaccharide to the outer membrane of the cell.</text>
</comment>
<dbReference type="Proteomes" id="UP000825134">
    <property type="component" value="Chromosome"/>
</dbReference>
<dbReference type="NCBIfam" id="TIGR01852">
    <property type="entry name" value="lipid_A_lpxA"/>
    <property type="match status" value="1"/>
</dbReference>
<comment type="similarity">
    <text evidence="8">Belongs to the transferase hexapeptide repeat family. LpxA subfamily.</text>
</comment>
<evidence type="ECO:0000313" key="10">
    <source>
        <dbReference type="EMBL" id="QYC74518.1"/>
    </source>
</evidence>
<evidence type="ECO:0000256" key="5">
    <source>
        <dbReference type="ARBA" id="ARBA00022737"/>
    </source>
</evidence>
<proteinExistence type="inferred from homology"/>
<keyword evidence="4 8" id="KW-0808">Transferase</keyword>
<dbReference type="GO" id="GO:0005737">
    <property type="term" value="C:cytoplasm"/>
    <property type="evidence" value="ECO:0007669"/>
    <property type="project" value="UniProtKB-SubCell"/>
</dbReference>
<reference evidence="10" key="1">
    <citation type="journal article" date="2021" name="Front. Microbiol.">
        <title>Generation of Tetracycline and Rifamycin Resistant Chlamydia Suis Recombinants.</title>
        <authorList>
            <person name="Marti H."/>
            <person name="Bommana S."/>
            <person name="Read T.D."/>
            <person name="Pesch T."/>
            <person name="Prahauser B."/>
            <person name="Dean D."/>
            <person name="Borel N."/>
        </authorList>
    </citation>
    <scope>NUCLEOTIDE SEQUENCE</scope>
    <source>
        <strain evidence="10">208.1</strain>
    </source>
</reference>
<dbReference type="Gene3D" id="2.160.10.10">
    <property type="entry name" value="Hexapeptide repeat proteins"/>
    <property type="match status" value="1"/>
</dbReference>
<keyword evidence="2 8" id="KW-0444">Lipid biosynthesis</keyword>
<dbReference type="HAMAP" id="MF_00387">
    <property type="entry name" value="LpxA"/>
    <property type="match status" value="1"/>
</dbReference>
<keyword evidence="6 8" id="KW-0443">Lipid metabolism</keyword>
<evidence type="ECO:0000256" key="6">
    <source>
        <dbReference type="ARBA" id="ARBA00023098"/>
    </source>
</evidence>
<dbReference type="InterPro" id="IPR037157">
    <property type="entry name" value="Acetyltransf_C_sf"/>
</dbReference>
<name>A0AAQ0ERD0_9CHLA</name>
<dbReference type="NCBIfam" id="NF003657">
    <property type="entry name" value="PRK05289.1"/>
    <property type="match status" value="1"/>
</dbReference>
<dbReference type="GO" id="GO:0016020">
    <property type="term" value="C:membrane"/>
    <property type="evidence" value="ECO:0007669"/>
    <property type="project" value="GOC"/>
</dbReference>
<dbReference type="InterPro" id="IPR010137">
    <property type="entry name" value="Lipid_A_LpxA"/>
</dbReference>
<dbReference type="Gene3D" id="1.20.1180.10">
    <property type="entry name" value="Udp N-acetylglucosamine O-acyltransferase, C-terminal domain"/>
    <property type="match status" value="1"/>
</dbReference>
<protein>
    <recommendedName>
        <fullName evidence="8">Acyl-[acyl-carrier-protein]--UDP-N-acetylglucosamine O-acyltransferase</fullName>
        <shortName evidence="8">UDP-N-acetylglucosamine acyltransferase</shortName>
        <ecNumber evidence="8">2.3.1.129</ecNumber>
    </recommendedName>
</protein>
<dbReference type="GO" id="GO:0008780">
    <property type="term" value="F:acyl-[acyl-carrier-protein]-UDP-N-acetylglucosamine O-acyltransferase activity"/>
    <property type="evidence" value="ECO:0007669"/>
    <property type="project" value="UniProtKB-UniRule"/>
</dbReference>
<evidence type="ECO:0000256" key="8">
    <source>
        <dbReference type="HAMAP-Rule" id="MF_00387"/>
    </source>
</evidence>
<comment type="catalytic activity">
    <reaction evidence="8">
        <text>a (3R)-hydroxyacyl-[ACP] + UDP-N-acetyl-alpha-D-glucosamine = a UDP-3-O-[(3R)-3-hydroxyacyl]-N-acetyl-alpha-D-glucosamine + holo-[ACP]</text>
        <dbReference type="Rhea" id="RHEA:67812"/>
        <dbReference type="Rhea" id="RHEA-COMP:9685"/>
        <dbReference type="Rhea" id="RHEA-COMP:9945"/>
        <dbReference type="ChEBI" id="CHEBI:57705"/>
        <dbReference type="ChEBI" id="CHEBI:64479"/>
        <dbReference type="ChEBI" id="CHEBI:78827"/>
        <dbReference type="ChEBI" id="CHEBI:173225"/>
        <dbReference type="EC" id="2.3.1.129"/>
    </reaction>
</comment>
<dbReference type="InterPro" id="IPR001451">
    <property type="entry name" value="Hexapep"/>
</dbReference>
<evidence type="ECO:0000256" key="1">
    <source>
        <dbReference type="ARBA" id="ARBA00022490"/>
    </source>
</evidence>
<dbReference type="AlphaFoldDB" id="A0AAQ0ERD0"/>
<gene>
    <name evidence="8 10" type="primary">lpxA</name>
    <name evidence="10" type="ORF">INQ84_00670</name>
</gene>
<keyword evidence="1 8" id="KW-0963">Cytoplasm</keyword>
<evidence type="ECO:0000256" key="2">
    <source>
        <dbReference type="ARBA" id="ARBA00022516"/>
    </source>
</evidence>
<dbReference type="InterPro" id="IPR029098">
    <property type="entry name" value="Acetyltransf_C"/>
</dbReference>
<dbReference type="RefSeq" id="WP_080122436.1">
    <property type="nucleotide sequence ID" value="NZ_CP063062.1"/>
</dbReference>
<accession>A0AAQ0ERD0</accession>
<evidence type="ECO:0000256" key="4">
    <source>
        <dbReference type="ARBA" id="ARBA00022679"/>
    </source>
</evidence>
<dbReference type="PIRSF" id="PIRSF000456">
    <property type="entry name" value="UDP-GlcNAc_acltr"/>
    <property type="match status" value="1"/>
</dbReference>
<comment type="subunit">
    <text evidence="8">Homotrimer.</text>
</comment>
<dbReference type="EMBL" id="CP063185">
    <property type="protein sequence ID" value="QYC74518.1"/>
    <property type="molecule type" value="Genomic_DNA"/>
</dbReference>
<evidence type="ECO:0000313" key="11">
    <source>
        <dbReference type="Proteomes" id="UP000825134"/>
    </source>
</evidence>
<feature type="domain" description="UDP N-acetylglucosamine O-acyltransferase C-terminal" evidence="9">
    <location>
        <begin position="175"/>
        <end position="256"/>
    </location>
</feature>
<evidence type="ECO:0000256" key="7">
    <source>
        <dbReference type="ARBA" id="ARBA00023315"/>
    </source>
</evidence>
<evidence type="ECO:0000259" key="9">
    <source>
        <dbReference type="Pfam" id="PF13720"/>
    </source>
</evidence>
<dbReference type="EC" id="2.3.1.129" evidence="8"/>
<dbReference type="PANTHER" id="PTHR43480">
    <property type="entry name" value="ACYL-[ACYL-CARRIER-PROTEIN]--UDP-N-ACETYLGLUCOSAMINE O-ACYLTRANSFERASE"/>
    <property type="match status" value="1"/>
</dbReference>
<dbReference type="InterPro" id="IPR011004">
    <property type="entry name" value="Trimer_LpxA-like_sf"/>
</dbReference>
<organism evidence="10 11">
    <name type="scientific">Chlamydia suis</name>
    <dbReference type="NCBI Taxonomy" id="83559"/>
    <lineage>
        <taxon>Bacteria</taxon>
        <taxon>Pseudomonadati</taxon>
        <taxon>Chlamydiota</taxon>
        <taxon>Chlamydiia</taxon>
        <taxon>Chlamydiales</taxon>
        <taxon>Chlamydiaceae</taxon>
        <taxon>Chlamydia/Chlamydophila group</taxon>
        <taxon>Chlamydia</taxon>
    </lineage>
</organism>
<keyword evidence="5 8" id="KW-0677">Repeat</keyword>
<dbReference type="InterPro" id="IPR018357">
    <property type="entry name" value="Hexapep_transf_CS"/>
</dbReference>
<keyword evidence="7 8" id="KW-0012">Acyltransferase</keyword>